<proteinExistence type="predicted"/>
<evidence type="ECO:0000256" key="1">
    <source>
        <dbReference type="SAM" id="MobiDB-lite"/>
    </source>
</evidence>
<evidence type="ECO:0000313" key="3">
    <source>
        <dbReference type="Proteomes" id="UP000807115"/>
    </source>
</evidence>
<dbReference type="AlphaFoldDB" id="A0A921RMN1"/>
<dbReference type="Proteomes" id="UP000807115">
    <property type="component" value="Chromosome 2"/>
</dbReference>
<feature type="region of interest" description="Disordered" evidence="1">
    <location>
        <begin position="1"/>
        <end position="31"/>
    </location>
</feature>
<organism evidence="2 3">
    <name type="scientific">Sorghum bicolor</name>
    <name type="common">Sorghum</name>
    <name type="synonym">Sorghum vulgare</name>
    <dbReference type="NCBI Taxonomy" id="4558"/>
    <lineage>
        <taxon>Eukaryota</taxon>
        <taxon>Viridiplantae</taxon>
        <taxon>Streptophyta</taxon>
        <taxon>Embryophyta</taxon>
        <taxon>Tracheophyta</taxon>
        <taxon>Spermatophyta</taxon>
        <taxon>Magnoliopsida</taxon>
        <taxon>Liliopsida</taxon>
        <taxon>Poales</taxon>
        <taxon>Poaceae</taxon>
        <taxon>PACMAD clade</taxon>
        <taxon>Panicoideae</taxon>
        <taxon>Andropogonodae</taxon>
        <taxon>Andropogoneae</taxon>
        <taxon>Sorghinae</taxon>
        <taxon>Sorghum</taxon>
    </lineage>
</organism>
<gene>
    <name evidence="2" type="ORF">BDA96_02G143300</name>
</gene>
<protein>
    <recommendedName>
        <fullName evidence="4">No apical meristem-associated C-terminal domain-containing protein</fullName>
    </recommendedName>
</protein>
<comment type="caution">
    <text evidence="2">The sequence shown here is derived from an EMBL/GenBank/DDBJ whole genome shotgun (WGS) entry which is preliminary data.</text>
</comment>
<sequence length="118" mass="13395">MPRLESVHPIPSSSSLNRPCRVAPNDDREEVRDDRWLESKVLHEHRLSLEERKIANEEKTLWEQEQNVMFCELDTLDPSQKTYVIAMRAQIVAEKMTSFNNAFGGSSVGHEASGGGEI</sequence>
<reference evidence="2" key="2">
    <citation type="submission" date="2020-10" db="EMBL/GenBank/DDBJ databases">
        <authorList>
            <person name="Cooper E.A."/>
            <person name="Brenton Z.W."/>
            <person name="Flinn B.S."/>
            <person name="Jenkins J."/>
            <person name="Shu S."/>
            <person name="Flowers D."/>
            <person name="Luo F."/>
            <person name="Wang Y."/>
            <person name="Xia P."/>
            <person name="Barry K."/>
            <person name="Daum C."/>
            <person name="Lipzen A."/>
            <person name="Yoshinaga Y."/>
            <person name="Schmutz J."/>
            <person name="Saski C."/>
            <person name="Vermerris W."/>
            <person name="Kresovich S."/>
        </authorList>
    </citation>
    <scope>NUCLEOTIDE SEQUENCE</scope>
</reference>
<evidence type="ECO:0008006" key="4">
    <source>
        <dbReference type="Google" id="ProtNLM"/>
    </source>
</evidence>
<evidence type="ECO:0000313" key="2">
    <source>
        <dbReference type="EMBL" id="KAG0542896.1"/>
    </source>
</evidence>
<reference evidence="2" key="1">
    <citation type="journal article" date="2019" name="BMC Genomics">
        <title>A new reference genome for Sorghum bicolor reveals high levels of sequence similarity between sweet and grain genotypes: implications for the genetics of sugar metabolism.</title>
        <authorList>
            <person name="Cooper E.A."/>
            <person name="Brenton Z.W."/>
            <person name="Flinn B.S."/>
            <person name="Jenkins J."/>
            <person name="Shu S."/>
            <person name="Flowers D."/>
            <person name="Luo F."/>
            <person name="Wang Y."/>
            <person name="Xia P."/>
            <person name="Barry K."/>
            <person name="Daum C."/>
            <person name="Lipzen A."/>
            <person name="Yoshinaga Y."/>
            <person name="Schmutz J."/>
            <person name="Saski C."/>
            <person name="Vermerris W."/>
            <person name="Kresovich S."/>
        </authorList>
    </citation>
    <scope>NUCLEOTIDE SEQUENCE</scope>
</reference>
<dbReference type="EMBL" id="CM027681">
    <property type="protein sequence ID" value="KAG0542896.1"/>
    <property type="molecule type" value="Genomic_DNA"/>
</dbReference>
<accession>A0A921RMN1</accession>
<name>A0A921RMN1_SORBI</name>